<dbReference type="EMBL" id="BORJ01000011">
    <property type="protein sequence ID" value="GIN97853.1"/>
    <property type="molecule type" value="Genomic_DNA"/>
</dbReference>
<organism evidence="1 2">
    <name type="scientific">Siminovitchia terrae</name>
    <name type="common">Bacillus terrae</name>
    <dbReference type="NCBI Taxonomy" id="1914933"/>
    <lineage>
        <taxon>Bacteria</taxon>
        <taxon>Bacillati</taxon>
        <taxon>Bacillota</taxon>
        <taxon>Bacilli</taxon>
        <taxon>Bacillales</taxon>
        <taxon>Bacillaceae</taxon>
        <taxon>Siminovitchia</taxon>
    </lineage>
</organism>
<evidence type="ECO:0000313" key="1">
    <source>
        <dbReference type="EMBL" id="GIN97853.1"/>
    </source>
</evidence>
<comment type="caution">
    <text evidence="1">The sequence shown here is derived from an EMBL/GenBank/DDBJ whole genome shotgun (WGS) entry which is preliminary data.</text>
</comment>
<dbReference type="RefSeq" id="WP_213021113.1">
    <property type="nucleotide sequence ID" value="NZ_BORJ01000011.1"/>
</dbReference>
<reference evidence="1 2" key="1">
    <citation type="submission" date="2021-03" db="EMBL/GenBank/DDBJ databases">
        <title>Antimicrobial resistance genes in bacteria isolated from Japanese honey, and their potential for conferring macrolide and lincosamide resistance in the American foulbrood pathogen Paenibacillus larvae.</title>
        <authorList>
            <person name="Okamoto M."/>
            <person name="Kumagai M."/>
            <person name="Kanamori H."/>
            <person name="Takamatsu D."/>
        </authorList>
    </citation>
    <scope>NUCLEOTIDE SEQUENCE [LARGE SCALE GENOMIC DNA]</scope>
    <source>
        <strain evidence="1 2">J6TS1</strain>
    </source>
</reference>
<sequence length="78" mass="9023">MNIENFQTNVELDVANWDNTNIAETIDEIVHFSRNYENEVVTVHQIVNIGNVTKAGHRFLIILNHTRDLDNVGEELDF</sequence>
<protein>
    <submittedName>
        <fullName evidence="1">Uncharacterized protein</fullName>
    </submittedName>
</protein>
<evidence type="ECO:0000313" key="2">
    <source>
        <dbReference type="Proteomes" id="UP000680670"/>
    </source>
</evidence>
<gene>
    <name evidence="1" type="ORF">J6TS1_37230</name>
</gene>
<keyword evidence="2" id="KW-1185">Reference proteome</keyword>
<accession>A0ABQ4L0P8</accession>
<name>A0ABQ4L0P8_SIMTE</name>
<dbReference type="Proteomes" id="UP000680670">
    <property type="component" value="Unassembled WGS sequence"/>
</dbReference>
<proteinExistence type="predicted"/>